<sequence>MKILQHTKIKRLVLYSLFFAILLIQEFVPFLGNIPIGPFSLTIIGITVYTASLMMGSLGGAIVGGFWGLITFIRAFTFPSSPIAPLVFTNPLISILPKIIMGWLCPWLFLKLRVHFKTYASMVVSIILTEIIADALTLGQIYFFYATPKVEAAFGVNFNNSFAKVIGTVVVTNAIPETILAAVIVPMIVTQLFRKFKNQFYVK</sequence>
<feature type="transmembrane region" description="Helical" evidence="1">
    <location>
        <begin position="165"/>
        <end position="189"/>
    </location>
</feature>
<dbReference type="AlphaFoldDB" id="A0A0D6A1T0"/>
<feature type="transmembrane region" description="Helical" evidence="1">
    <location>
        <begin position="88"/>
        <end position="110"/>
    </location>
</feature>
<dbReference type="Pfam" id="PF12822">
    <property type="entry name" value="ECF_trnsprt"/>
    <property type="match status" value="1"/>
</dbReference>
<dbReference type="KEGG" id="lae:LBAT_0292"/>
<dbReference type="Gene3D" id="1.10.1760.20">
    <property type="match status" value="1"/>
</dbReference>
<keyword evidence="1" id="KW-1133">Transmembrane helix</keyword>
<dbReference type="RefSeq" id="WP_056970380.1">
    <property type="nucleotide sequence ID" value="NZ_AP014808.1"/>
</dbReference>
<feature type="transmembrane region" description="Helical" evidence="1">
    <location>
        <begin position="34"/>
        <end position="51"/>
    </location>
</feature>
<organism evidence="2 4">
    <name type="scientific">Lactobacillus acetotolerans</name>
    <dbReference type="NCBI Taxonomy" id="1600"/>
    <lineage>
        <taxon>Bacteria</taxon>
        <taxon>Bacillati</taxon>
        <taxon>Bacillota</taxon>
        <taxon>Bacilli</taxon>
        <taxon>Lactobacillales</taxon>
        <taxon>Lactobacillaceae</taxon>
        <taxon>Lactobacillus</taxon>
    </lineage>
</organism>
<feature type="transmembrane region" description="Helical" evidence="1">
    <location>
        <begin position="12"/>
        <end position="28"/>
    </location>
</feature>
<dbReference type="Proteomes" id="UP000035709">
    <property type="component" value="Chromosome"/>
</dbReference>
<evidence type="ECO:0000256" key="1">
    <source>
        <dbReference type="SAM" id="Phobius"/>
    </source>
</evidence>
<dbReference type="PATRIC" id="fig|1600.4.peg.298"/>
<keyword evidence="1" id="KW-0812">Transmembrane</keyword>
<evidence type="ECO:0000313" key="3">
    <source>
        <dbReference type="EMBL" id="QFG50795.1"/>
    </source>
</evidence>
<gene>
    <name evidence="3" type="ORF">LA749_01605</name>
    <name evidence="2" type="ORF">LBAT_0292</name>
</gene>
<keyword evidence="1" id="KW-0472">Membrane</keyword>
<reference evidence="2 4" key="1">
    <citation type="submission" date="2015-03" db="EMBL/GenBank/DDBJ databases">
        <title>Complete genome sequence of Lactobacillus acetotolerans NBRC 13120.</title>
        <authorList>
            <person name="Toh H."/>
            <person name="Morita H."/>
            <person name="Fujita N."/>
        </authorList>
    </citation>
    <scope>NUCLEOTIDE SEQUENCE [LARGE SCALE GENOMIC DNA]</scope>
    <source>
        <strain evidence="2 4">NBRC 13120</strain>
    </source>
</reference>
<reference evidence="3 5" key="2">
    <citation type="submission" date="2019-09" db="EMBL/GenBank/DDBJ databases">
        <title>Genome sequencing of Lactobacillus acetotolerans.</title>
        <authorList>
            <person name="Kim K."/>
        </authorList>
    </citation>
    <scope>NUCLEOTIDE SEQUENCE [LARGE SCALE GENOMIC DNA]</scope>
    <source>
        <strain evidence="3 5">LA749</strain>
    </source>
</reference>
<name>A0A0D6A1T0_9LACO</name>
<dbReference type="OrthoDB" id="9813540at2"/>
<feature type="transmembrane region" description="Helical" evidence="1">
    <location>
        <begin position="58"/>
        <end position="76"/>
    </location>
</feature>
<dbReference type="STRING" id="1600.LBAT_0292"/>
<dbReference type="EMBL" id="AP014808">
    <property type="protein sequence ID" value="BAQ56681.1"/>
    <property type="molecule type" value="Genomic_DNA"/>
</dbReference>
<proteinExistence type="predicted"/>
<dbReference type="Proteomes" id="UP000325393">
    <property type="component" value="Chromosome"/>
</dbReference>
<dbReference type="GO" id="GO:0022857">
    <property type="term" value="F:transmembrane transporter activity"/>
    <property type="evidence" value="ECO:0007669"/>
    <property type="project" value="InterPro"/>
</dbReference>
<dbReference type="InterPro" id="IPR024529">
    <property type="entry name" value="ECF_trnsprt_substrate-spec"/>
</dbReference>
<evidence type="ECO:0000313" key="5">
    <source>
        <dbReference type="Proteomes" id="UP000325393"/>
    </source>
</evidence>
<evidence type="ECO:0000313" key="4">
    <source>
        <dbReference type="Proteomes" id="UP000035709"/>
    </source>
</evidence>
<accession>A0A0D6A1T0</accession>
<evidence type="ECO:0000313" key="2">
    <source>
        <dbReference type="EMBL" id="BAQ56681.1"/>
    </source>
</evidence>
<keyword evidence="4" id="KW-1185">Reference proteome</keyword>
<feature type="transmembrane region" description="Helical" evidence="1">
    <location>
        <begin position="122"/>
        <end position="145"/>
    </location>
</feature>
<dbReference type="EMBL" id="CP044496">
    <property type="protein sequence ID" value="QFG50795.1"/>
    <property type="molecule type" value="Genomic_DNA"/>
</dbReference>
<protein>
    <submittedName>
        <fullName evidence="3">ECF transporter S component</fullName>
    </submittedName>
</protein>